<name>A0A7S2Y7F7_9STRA</name>
<evidence type="ECO:0000313" key="13">
    <source>
        <dbReference type="EMBL" id="CAD9956932.1"/>
    </source>
</evidence>
<evidence type="ECO:0008006" key="14">
    <source>
        <dbReference type="Google" id="ProtNLM"/>
    </source>
</evidence>
<feature type="binding site" evidence="9">
    <location>
        <position position="114"/>
    </location>
    <ligand>
        <name>Zn(2+)</name>
        <dbReference type="ChEBI" id="CHEBI:29105"/>
        <note>catalytic</note>
    </ligand>
</feature>
<reference evidence="13" key="1">
    <citation type="submission" date="2021-01" db="EMBL/GenBank/DDBJ databases">
        <authorList>
            <person name="Corre E."/>
            <person name="Pelletier E."/>
            <person name="Niang G."/>
            <person name="Scheremetjew M."/>
            <person name="Finn R."/>
            <person name="Kale V."/>
            <person name="Holt S."/>
            <person name="Cochrane G."/>
            <person name="Meng A."/>
            <person name="Brown T."/>
            <person name="Cohen L."/>
        </authorList>
    </citation>
    <scope>NUCLEOTIDE SEQUENCE</scope>
    <source>
        <strain evidence="13">CCMP125</strain>
    </source>
</reference>
<dbReference type="Pfam" id="PF11838">
    <property type="entry name" value="ERAP1_C"/>
    <property type="match status" value="1"/>
</dbReference>
<evidence type="ECO:0000259" key="11">
    <source>
        <dbReference type="Pfam" id="PF01433"/>
    </source>
</evidence>
<feature type="active site" description="Proton acceptor" evidence="8">
    <location>
        <position position="111"/>
    </location>
</feature>
<proteinExistence type="inferred from homology"/>
<keyword evidence="2" id="KW-0031">Aminopeptidase</keyword>
<dbReference type="GO" id="GO:0008270">
    <property type="term" value="F:zinc ion binding"/>
    <property type="evidence" value="ECO:0007669"/>
    <property type="project" value="InterPro"/>
</dbReference>
<dbReference type="GO" id="GO:0042277">
    <property type="term" value="F:peptide binding"/>
    <property type="evidence" value="ECO:0007669"/>
    <property type="project" value="TreeGrafter"/>
</dbReference>
<sequence length="680" mass="76299">MSTYLLALVVGHFDSVSETSNQIVTTVYTCPGKAEQGRFCLDTAVRCLDLYQDLFKIPYPLTKSDLLAIPDFAAGAMENWGVVTYREAKILVTEQTSETLKRGIARTVCHELAHQWFGNLVTMEYWTQLWLKEGAARFFEFIGIDALFPEWNAWSEFCQSVYTLALGLDSMKSSHPVEVPVTHPDEISEIFDSISYAKGASIIRMVYDLIGKESFFSGVEAYLTKFAYGNAVTEDFWQALDDGSSGKFNIVKFMGPWTKEIGFPIVSLTGAGEWTVERFLASGKEDGHFTDWPIPITAQVEGMTEVQGPWVIQGVSPEQDHSETLKLKIKEWIEAGLWFKLNVGQSGFYRVSYNTKQWEKLAQVMNPDGPLSVTDRLGLISDCFAAGKAGFSPITQSLDLVKGFGTHEQADYAVWQEMSENLQSLASAFRSEPVFGKFQSFLRSIYTGQLSKLGWEPQSPNESARIGTLRATIIRMLCIADDKDVLNTCFEKFKAFESDPETGSIPGDLQQVVFRGALQHDEGYVYHALKSMYENRSTFPEEQRNILSVMGAVKDERLHLEGLEYILFSGKVRLQDVAFPLRALATSSDRGGRATWDFVCRNFDRLRAQIGSGPVWSPCIGLSCRGLTTLKEATEVEAFFADKFLGSAKRRLEQSLEVVRTNAARRVRDRDTLSEYLTST</sequence>
<dbReference type="PRINTS" id="PR00756">
    <property type="entry name" value="ALADIPTASE"/>
</dbReference>
<accession>A0A7S2Y7F7</accession>
<evidence type="ECO:0000256" key="8">
    <source>
        <dbReference type="PIRSR" id="PIRSR634016-1"/>
    </source>
</evidence>
<dbReference type="PANTHER" id="PTHR11533:SF174">
    <property type="entry name" value="PUROMYCIN-SENSITIVE AMINOPEPTIDASE-RELATED"/>
    <property type="match status" value="1"/>
</dbReference>
<dbReference type="AlphaFoldDB" id="A0A7S2Y7F7"/>
<gene>
    <name evidence="13" type="ORF">APAL1065_LOCUS8049</name>
</gene>
<dbReference type="Pfam" id="PF01433">
    <property type="entry name" value="Peptidase_M1"/>
    <property type="match status" value="1"/>
</dbReference>
<comment type="cofactor">
    <cofactor evidence="9">
        <name>Zn(2+)</name>
        <dbReference type="ChEBI" id="CHEBI:29105"/>
    </cofactor>
    <text evidence="9">Binds 1 zinc ion per subunit.</text>
</comment>
<dbReference type="SUPFAM" id="SSF55486">
    <property type="entry name" value="Metalloproteases ('zincins'), catalytic domain"/>
    <property type="match status" value="1"/>
</dbReference>
<protein>
    <recommendedName>
        <fullName evidence="14">Aminopeptidase</fullName>
    </recommendedName>
</protein>
<dbReference type="GO" id="GO:0016020">
    <property type="term" value="C:membrane"/>
    <property type="evidence" value="ECO:0007669"/>
    <property type="project" value="TreeGrafter"/>
</dbReference>
<keyword evidence="7" id="KW-0482">Metalloprotease</keyword>
<dbReference type="GO" id="GO:0006508">
    <property type="term" value="P:proteolysis"/>
    <property type="evidence" value="ECO:0007669"/>
    <property type="project" value="UniProtKB-KW"/>
</dbReference>
<comment type="similarity">
    <text evidence="1">Belongs to the peptidase M1 family.</text>
</comment>
<evidence type="ECO:0000256" key="9">
    <source>
        <dbReference type="PIRSR" id="PIRSR634016-3"/>
    </source>
</evidence>
<evidence type="ECO:0000256" key="10">
    <source>
        <dbReference type="PIRSR" id="PIRSR634016-4"/>
    </source>
</evidence>
<dbReference type="Gene3D" id="1.10.390.10">
    <property type="entry name" value="Neutral Protease Domain 2"/>
    <property type="match status" value="1"/>
</dbReference>
<keyword evidence="3" id="KW-0645">Protease</keyword>
<keyword evidence="6 9" id="KW-0862">Zinc</keyword>
<keyword evidence="4 9" id="KW-0479">Metal-binding</keyword>
<dbReference type="GO" id="GO:0005737">
    <property type="term" value="C:cytoplasm"/>
    <property type="evidence" value="ECO:0007669"/>
    <property type="project" value="TreeGrafter"/>
</dbReference>
<dbReference type="FunFam" id="1.10.390.10:FF:000001">
    <property type="entry name" value="Aminopeptidase"/>
    <property type="match status" value="1"/>
</dbReference>
<dbReference type="InterPro" id="IPR050344">
    <property type="entry name" value="Peptidase_M1_aminopeptidases"/>
</dbReference>
<organism evidence="13">
    <name type="scientific">Entomoneis paludosa</name>
    <dbReference type="NCBI Taxonomy" id="265537"/>
    <lineage>
        <taxon>Eukaryota</taxon>
        <taxon>Sar</taxon>
        <taxon>Stramenopiles</taxon>
        <taxon>Ochrophyta</taxon>
        <taxon>Bacillariophyta</taxon>
        <taxon>Bacillariophyceae</taxon>
        <taxon>Bacillariophycidae</taxon>
        <taxon>Entomoneidaceae</taxon>
        <taxon>Entomoneis</taxon>
    </lineage>
</organism>
<dbReference type="EMBL" id="HBHT01012000">
    <property type="protein sequence ID" value="CAD9956932.1"/>
    <property type="molecule type" value="Transcribed_RNA"/>
</dbReference>
<dbReference type="InterPro" id="IPR034016">
    <property type="entry name" value="M1_APN-typ"/>
</dbReference>
<dbReference type="GO" id="GO:0005615">
    <property type="term" value="C:extracellular space"/>
    <property type="evidence" value="ECO:0007669"/>
    <property type="project" value="TreeGrafter"/>
</dbReference>
<feature type="domain" description="Peptidase M1 membrane alanine aminopeptidase" evidence="11">
    <location>
        <begin position="40"/>
        <end position="257"/>
    </location>
</feature>
<feature type="site" description="Transition state stabilizer" evidence="10">
    <location>
        <position position="196"/>
    </location>
</feature>
<evidence type="ECO:0000256" key="6">
    <source>
        <dbReference type="ARBA" id="ARBA00022833"/>
    </source>
</evidence>
<evidence type="ECO:0000259" key="12">
    <source>
        <dbReference type="Pfam" id="PF11838"/>
    </source>
</evidence>
<feature type="binding site" evidence="9">
    <location>
        <position position="110"/>
    </location>
    <ligand>
        <name>Zn(2+)</name>
        <dbReference type="ChEBI" id="CHEBI:29105"/>
        <note>catalytic</note>
    </ligand>
</feature>
<dbReference type="Gene3D" id="1.25.50.20">
    <property type="match status" value="1"/>
</dbReference>
<evidence type="ECO:0000256" key="5">
    <source>
        <dbReference type="ARBA" id="ARBA00022801"/>
    </source>
</evidence>
<evidence type="ECO:0000256" key="7">
    <source>
        <dbReference type="ARBA" id="ARBA00023049"/>
    </source>
</evidence>
<dbReference type="InterPro" id="IPR014782">
    <property type="entry name" value="Peptidase_M1_dom"/>
</dbReference>
<evidence type="ECO:0000256" key="4">
    <source>
        <dbReference type="ARBA" id="ARBA00022723"/>
    </source>
</evidence>
<dbReference type="InterPro" id="IPR027268">
    <property type="entry name" value="Peptidase_M4/M1_CTD_sf"/>
</dbReference>
<evidence type="ECO:0000256" key="2">
    <source>
        <dbReference type="ARBA" id="ARBA00022438"/>
    </source>
</evidence>
<dbReference type="PANTHER" id="PTHR11533">
    <property type="entry name" value="PROTEASE M1 ZINC METALLOPROTEASE"/>
    <property type="match status" value="1"/>
</dbReference>
<keyword evidence="5" id="KW-0378">Hydrolase</keyword>
<feature type="binding site" evidence="9">
    <location>
        <position position="133"/>
    </location>
    <ligand>
        <name>Zn(2+)</name>
        <dbReference type="ChEBI" id="CHEBI:29105"/>
        <note>catalytic</note>
    </ligand>
</feature>
<dbReference type="InterPro" id="IPR001930">
    <property type="entry name" value="Peptidase_M1"/>
</dbReference>
<dbReference type="Gene3D" id="2.60.40.1910">
    <property type="match status" value="1"/>
</dbReference>
<dbReference type="GO" id="GO:0070006">
    <property type="term" value="F:metalloaminopeptidase activity"/>
    <property type="evidence" value="ECO:0007669"/>
    <property type="project" value="TreeGrafter"/>
</dbReference>
<dbReference type="InterPro" id="IPR024571">
    <property type="entry name" value="ERAP1-like_C_dom"/>
</dbReference>
<evidence type="ECO:0000256" key="3">
    <source>
        <dbReference type="ARBA" id="ARBA00022670"/>
    </source>
</evidence>
<dbReference type="CDD" id="cd09601">
    <property type="entry name" value="M1_APN-Q_like"/>
    <property type="match status" value="1"/>
</dbReference>
<feature type="domain" description="ERAP1-like C-terminal" evidence="12">
    <location>
        <begin position="338"/>
        <end position="660"/>
    </location>
</feature>
<evidence type="ECO:0000256" key="1">
    <source>
        <dbReference type="ARBA" id="ARBA00010136"/>
    </source>
</evidence>
<dbReference type="GO" id="GO:0043171">
    <property type="term" value="P:peptide catabolic process"/>
    <property type="evidence" value="ECO:0007669"/>
    <property type="project" value="TreeGrafter"/>
</dbReference>